<dbReference type="Gene3D" id="2.40.160.20">
    <property type="match status" value="1"/>
</dbReference>
<proteinExistence type="predicted"/>
<organism evidence="4 5">
    <name type="scientific">Saccharospirillum mangrovi</name>
    <dbReference type="NCBI Taxonomy" id="2161747"/>
    <lineage>
        <taxon>Bacteria</taxon>
        <taxon>Pseudomonadati</taxon>
        <taxon>Pseudomonadota</taxon>
        <taxon>Gammaproteobacteria</taxon>
        <taxon>Oceanospirillales</taxon>
        <taxon>Saccharospirillaceae</taxon>
        <taxon>Saccharospirillum</taxon>
    </lineage>
</organism>
<protein>
    <submittedName>
        <fullName evidence="4">Outer membrane beta-barrel protein</fullName>
    </submittedName>
</protein>
<keyword evidence="5" id="KW-1185">Reference proteome</keyword>
<dbReference type="Proteomes" id="UP001595617">
    <property type="component" value="Unassembled WGS sequence"/>
</dbReference>
<feature type="signal peptide" evidence="2">
    <location>
        <begin position="1"/>
        <end position="20"/>
    </location>
</feature>
<sequence length="168" mass="18277">MKPYRFALPALLLTSSFATANAYIGIGGSYNLLDKDDFVILNPISGQIIVGAYLNPSLAIEGRYGLGILDDEDGVTADIDSTLGLYFRPTIENDQSAIYGIIGFSEVMFTETYTNGDQISYATTSLSVGAGLLLPLSRNLNMQGEWMTLFERPGYRISGVSFSLVRSF</sequence>
<feature type="chain" id="PRO_5046123782" evidence="2">
    <location>
        <begin position="21"/>
        <end position="168"/>
    </location>
</feature>
<gene>
    <name evidence="4" type="ORF">ACFOOG_11360</name>
</gene>
<dbReference type="InterPro" id="IPR011250">
    <property type="entry name" value="OMP/PagP_B-barrel"/>
</dbReference>
<evidence type="ECO:0000256" key="2">
    <source>
        <dbReference type="SAM" id="SignalP"/>
    </source>
</evidence>
<comment type="caution">
    <text evidence="4">The sequence shown here is derived from an EMBL/GenBank/DDBJ whole genome shotgun (WGS) entry which is preliminary data.</text>
</comment>
<dbReference type="EMBL" id="JBHRYR010000003">
    <property type="protein sequence ID" value="MFC3853431.1"/>
    <property type="molecule type" value="Genomic_DNA"/>
</dbReference>
<dbReference type="InterPro" id="IPR027385">
    <property type="entry name" value="Beta-barrel_OMP"/>
</dbReference>
<dbReference type="RefSeq" id="WP_380696578.1">
    <property type="nucleotide sequence ID" value="NZ_JBHRYR010000003.1"/>
</dbReference>
<evidence type="ECO:0000313" key="5">
    <source>
        <dbReference type="Proteomes" id="UP001595617"/>
    </source>
</evidence>
<evidence type="ECO:0000313" key="4">
    <source>
        <dbReference type="EMBL" id="MFC3853431.1"/>
    </source>
</evidence>
<dbReference type="SUPFAM" id="SSF56925">
    <property type="entry name" value="OMPA-like"/>
    <property type="match status" value="1"/>
</dbReference>
<accession>A0ABV7ZZ45</accession>
<name>A0ABV7ZZ45_9GAMM</name>
<keyword evidence="1 2" id="KW-0732">Signal</keyword>
<feature type="domain" description="Outer membrane protein beta-barrel" evidence="3">
    <location>
        <begin position="12"/>
        <end position="168"/>
    </location>
</feature>
<evidence type="ECO:0000256" key="1">
    <source>
        <dbReference type="ARBA" id="ARBA00022729"/>
    </source>
</evidence>
<evidence type="ECO:0000259" key="3">
    <source>
        <dbReference type="Pfam" id="PF13505"/>
    </source>
</evidence>
<reference evidence="5" key="1">
    <citation type="journal article" date="2019" name="Int. J. Syst. Evol. Microbiol.">
        <title>The Global Catalogue of Microorganisms (GCM) 10K type strain sequencing project: providing services to taxonomists for standard genome sequencing and annotation.</title>
        <authorList>
            <consortium name="The Broad Institute Genomics Platform"/>
            <consortium name="The Broad Institute Genome Sequencing Center for Infectious Disease"/>
            <person name="Wu L."/>
            <person name="Ma J."/>
        </authorList>
    </citation>
    <scope>NUCLEOTIDE SEQUENCE [LARGE SCALE GENOMIC DNA]</scope>
    <source>
        <strain evidence="5">IBRC 10765</strain>
    </source>
</reference>
<dbReference type="Pfam" id="PF13505">
    <property type="entry name" value="OMP_b-brl"/>
    <property type="match status" value="1"/>
</dbReference>